<dbReference type="PANTHER" id="PTHR30055">
    <property type="entry name" value="HTH-TYPE TRANSCRIPTIONAL REGULATOR RUTR"/>
    <property type="match status" value="1"/>
</dbReference>
<dbReference type="EMBL" id="JBHLUD010000010">
    <property type="protein sequence ID" value="MFC0545853.1"/>
    <property type="molecule type" value="Genomic_DNA"/>
</dbReference>
<keyword evidence="5" id="KW-1185">Reference proteome</keyword>
<accession>A0ABV6MZV6</accession>
<dbReference type="Proteomes" id="UP001589810">
    <property type="component" value="Unassembled WGS sequence"/>
</dbReference>
<dbReference type="Pfam" id="PF00440">
    <property type="entry name" value="TetR_N"/>
    <property type="match status" value="1"/>
</dbReference>
<organism evidence="4 5">
    <name type="scientific">Kutzneria chonburiensis</name>
    <dbReference type="NCBI Taxonomy" id="1483604"/>
    <lineage>
        <taxon>Bacteria</taxon>
        <taxon>Bacillati</taxon>
        <taxon>Actinomycetota</taxon>
        <taxon>Actinomycetes</taxon>
        <taxon>Pseudonocardiales</taxon>
        <taxon>Pseudonocardiaceae</taxon>
        <taxon>Kutzneria</taxon>
    </lineage>
</organism>
<feature type="domain" description="HTH tetR-type" evidence="3">
    <location>
        <begin position="1"/>
        <end position="61"/>
    </location>
</feature>
<protein>
    <submittedName>
        <fullName evidence="4">TetR/AcrR family transcriptional regulator</fullName>
    </submittedName>
</protein>
<evidence type="ECO:0000256" key="1">
    <source>
        <dbReference type="ARBA" id="ARBA00023125"/>
    </source>
</evidence>
<comment type="caution">
    <text evidence="4">The sequence shown here is derived from an EMBL/GenBank/DDBJ whole genome shotgun (WGS) entry which is preliminary data.</text>
</comment>
<sequence>MGHREDLLAGAKRCLVEKGYARTTARDIVAASGANLASIGYHYGSKEALLNQALIQSARVWGDQLAKTLAEAEVDHLGPRERYAAIWGRVVELFGADQPLLTAQFEVLAQVEHAEDVRQVLTADNADAQPGLGLLFNNVDPEADERRAALLGAFNQALLTGIMAQWLIDPATALNGDDIVEALGIIARSFSREGSPA</sequence>
<dbReference type="PROSITE" id="PS50977">
    <property type="entry name" value="HTH_TETR_2"/>
    <property type="match status" value="1"/>
</dbReference>
<evidence type="ECO:0000313" key="4">
    <source>
        <dbReference type="EMBL" id="MFC0545853.1"/>
    </source>
</evidence>
<keyword evidence="1 2" id="KW-0238">DNA-binding</keyword>
<reference evidence="4 5" key="1">
    <citation type="submission" date="2024-09" db="EMBL/GenBank/DDBJ databases">
        <authorList>
            <person name="Sun Q."/>
            <person name="Mori K."/>
        </authorList>
    </citation>
    <scope>NUCLEOTIDE SEQUENCE [LARGE SCALE GENOMIC DNA]</scope>
    <source>
        <strain evidence="4 5">TBRC 1432</strain>
    </source>
</reference>
<proteinExistence type="predicted"/>
<evidence type="ECO:0000259" key="3">
    <source>
        <dbReference type="PROSITE" id="PS50977"/>
    </source>
</evidence>
<dbReference type="InterPro" id="IPR009057">
    <property type="entry name" value="Homeodomain-like_sf"/>
</dbReference>
<dbReference type="SUPFAM" id="SSF46689">
    <property type="entry name" value="Homeodomain-like"/>
    <property type="match status" value="1"/>
</dbReference>
<dbReference type="Gene3D" id="1.10.357.10">
    <property type="entry name" value="Tetracycline Repressor, domain 2"/>
    <property type="match status" value="1"/>
</dbReference>
<feature type="DNA-binding region" description="H-T-H motif" evidence="2">
    <location>
        <begin position="24"/>
        <end position="43"/>
    </location>
</feature>
<dbReference type="InterPro" id="IPR001647">
    <property type="entry name" value="HTH_TetR"/>
</dbReference>
<evidence type="ECO:0000313" key="5">
    <source>
        <dbReference type="Proteomes" id="UP001589810"/>
    </source>
</evidence>
<dbReference type="PANTHER" id="PTHR30055:SF219">
    <property type="entry name" value="TRANSCRIPTIONAL REGULATORY PROTEIN"/>
    <property type="match status" value="1"/>
</dbReference>
<dbReference type="RefSeq" id="WP_273943609.1">
    <property type="nucleotide sequence ID" value="NZ_CP097263.1"/>
</dbReference>
<name>A0ABV6MZV6_9PSEU</name>
<dbReference type="InterPro" id="IPR050109">
    <property type="entry name" value="HTH-type_TetR-like_transc_reg"/>
</dbReference>
<evidence type="ECO:0000256" key="2">
    <source>
        <dbReference type="PROSITE-ProRule" id="PRU00335"/>
    </source>
</evidence>
<gene>
    <name evidence="4" type="ORF">ACFFH7_30355</name>
</gene>
<dbReference type="PRINTS" id="PR00455">
    <property type="entry name" value="HTHTETR"/>
</dbReference>